<reference evidence="2" key="1">
    <citation type="submission" date="2016-10" db="EMBL/GenBank/DDBJ databases">
        <authorList>
            <person name="Benchimol M."/>
            <person name="Almeida L.G."/>
            <person name="Vasconcelos A.T."/>
            <person name="Perreira-Neves A."/>
            <person name="Rosa I.A."/>
            <person name="Tasca T."/>
            <person name="Bogo M.R."/>
            <person name="de Souza W."/>
        </authorList>
    </citation>
    <scope>NUCLEOTIDE SEQUENCE [LARGE SCALE GENOMIC DNA]</scope>
    <source>
        <strain evidence="2">K</strain>
    </source>
</reference>
<feature type="region of interest" description="Disordered" evidence="1">
    <location>
        <begin position="174"/>
        <end position="203"/>
    </location>
</feature>
<evidence type="ECO:0000256" key="1">
    <source>
        <dbReference type="SAM" id="MobiDB-lite"/>
    </source>
</evidence>
<dbReference type="Proteomes" id="UP000179807">
    <property type="component" value="Unassembled WGS sequence"/>
</dbReference>
<evidence type="ECO:0000313" key="2">
    <source>
        <dbReference type="EMBL" id="OHT00019.1"/>
    </source>
</evidence>
<dbReference type="VEuPathDB" id="TrichDB:TRFO_33401"/>
<sequence length="203" mass="23629">MNTIINDDESFRIILCSPIEKNVKRVIVKKSMQIKRLEKLFNDQPRIFALKGKIVSIDTSMQNIVDGPNELIYSFPESCKSNLPKIMYFLKNDDIIRERANLILDKTLLNEYNRLSDLRYKKKDSIKPKSLYKNFSKKLNDHNINSHQNLFQTVIPDLPDDPSSNPLPISWNISNDNSKPQIQRQKNNDSFLYSNSQSPSLKL</sequence>
<comment type="caution">
    <text evidence="2">The sequence shown here is derived from an EMBL/GenBank/DDBJ whole genome shotgun (WGS) entry which is preliminary data.</text>
</comment>
<name>A0A1J4JLQ5_9EUKA</name>
<dbReference type="RefSeq" id="XP_068353155.1">
    <property type="nucleotide sequence ID" value="XM_068509048.1"/>
</dbReference>
<keyword evidence="3" id="KW-1185">Reference proteome</keyword>
<accession>A0A1J4JLQ5</accession>
<dbReference type="GeneID" id="94843752"/>
<dbReference type="AlphaFoldDB" id="A0A1J4JLQ5"/>
<organism evidence="2 3">
    <name type="scientific">Tritrichomonas foetus</name>
    <dbReference type="NCBI Taxonomy" id="1144522"/>
    <lineage>
        <taxon>Eukaryota</taxon>
        <taxon>Metamonada</taxon>
        <taxon>Parabasalia</taxon>
        <taxon>Tritrichomonadida</taxon>
        <taxon>Tritrichomonadidae</taxon>
        <taxon>Tritrichomonas</taxon>
    </lineage>
</organism>
<proteinExistence type="predicted"/>
<dbReference type="EMBL" id="MLAK01000975">
    <property type="protein sequence ID" value="OHT00019.1"/>
    <property type="molecule type" value="Genomic_DNA"/>
</dbReference>
<protein>
    <submittedName>
        <fullName evidence="2">Uncharacterized protein</fullName>
    </submittedName>
</protein>
<gene>
    <name evidence="2" type="ORF">TRFO_33401</name>
</gene>
<evidence type="ECO:0000313" key="3">
    <source>
        <dbReference type="Proteomes" id="UP000179807"/>
    </source>
</evidence>